<organism evidence="3 4">
    <name type="scientific">Stylosanthes scabra</name>
    <dbReference type="NCBI Taxonomy" id="79078"/>
    <lineage>
        <taxon>Eukaryota</taxon>
        <taxon>Viridiplantae</taxon>
        <taxon>Streptophyta</taxon>
        <taxon>Embryophyta</taxon>
        <taxon>Tracheophyta</taxon>
        <taxon>Spermatophyta</taxon>
        <taxon>Magnoliopsida</taxon>
        <taxon>eudicotyledons</taxon>
        <taxon>Gunneridae</taxon>
        <taxon>Pentapetalae</taxon>
        <taxon>rosids</taxon>
        <taxon>fabids</taxon>
        <taxon>Fabales</taxon>
        <taxon>Fabaceae</taxon>
        <taxon>Papilionoideae</taxon>
        <taxon>50 kb inversion clade</taxon>
        <taxon>dalbergioids sensu lato</taxon>
        <taxon>Dalbergieae</taxon>
        <taxon>Pterocarpus clade</taxon>
        <taxon>Stylosanthes</taxon>
    </lineage>
</organism>
<evidence type="ECO:0000256" key="2">
    <source>
        <dbReference type="SAM" id="MobiDB-lite"/>
    </source>
</evidence>
<feature type="region of interest" description="Disordered" evidence="2">
    <location>
        <begin position="121"/>
        <end position="149"/>
    </location>
</feature>
<sequence length="241" mass="26681">MRPTCTRLGRSGRPSAIGGRCTTSVRKGLPTIGSPMTSSSGIWTFGPHWSIRRCRGPTNPTAHPTRVDHYTRLGGDNHLPCHCKEDELHKAEMKHLEDEPAGPLIDEDEVWDKITNDQKKGQVYRKGKVPKRPAPRLVDPEDASTCSGPDARENITLMNREIQQQAEAYKREMEAWKRRYETDMTHLQTTLDTQCRVLFLDASTSASTAVISSSPSSTPTIATASALTPTDGSSSDDEDYD</sequence>
<dbReference type="EMBL" id="JASCZI010183897">
    <property type="protein sequence ID" value="MED6189788.1"/>
    <property type="molecule type" value="Genomic_DNA"/>
</dbReference>
<comment type="caution">
    <text evidence="3">The sequence shown here is derived from an EMBL/GenBank/DDBJ whole genome shotgun (WGS) entry which is preliminary data.</text>
</comment>
<proteinExistence type="predicted"/>
<feature type="coiled-coil region" evidence="1">
    <location>
        <begin position="152"/>
        <end position="179"/>
    </location>
</feature>
<feature type="compositionally biased region" description="Basic residues" evidence="2">
    <location>
        <begin position="122"/>
        <end position="134"/>
    </location>
</feature>
<feature type="compositionally biased region" description="Low complexity" evidence="2">
    <location>
        <begin position="209"/>
        <end position="230"/>
    </location>
</feature>
<protein>
    <submittedName>
        <fullName evidence="3">Uncharacterized protein</fullName>
    </submittedName>
</protein>
<name>A0ABU6WZX5_9FABA</name>
<dbReference type="Proteomes" id="UP001341840">
    <property type="component" value="Unassembled WGS sequence"/>
</dbReference>
<evidence type="ECO:0000313" key="3">
    <source>
        <dbReference type="EMBL" id="MED6189788.1"/>
    </source>
</evidence>
<gene>
    <name evidence="3" type="ORF">PIB30_099415</name>
</gene>
<keyword evidence="1" id="KW-0175">Coiled coil</keyword>
<accession>A0ABU6WZX5</accession>
<reference evidence="3 4" key="1">
    <citation type="journal article" date="2023" name="Plants (Basel)">
        <title>Bridging the Gap: Combining Genomics and Transcriptomics Approaches to Understand Stylosanthes scabra, an Orphan Legume from the Brazilian Caatinga.</title>
        <authorList>
            <person name="Ferreira-Neto J.R.C."/>
            <person name="da Silva M.D."/>
            <person name="Binneck E."/>
            <person name="de Melo N.F."/>
            <person name="da Silva R.H."/>
            <person name="de Melo A.L.T.M."/>
            <person name="Pandolfi V."/>
            <person name="Bustamante F.O."/>
            <person name="Brasileiro-Vidal A.C."/>
            <person name="Benko-Iseppon A.M."/>
        </authorList>
    </citation>
    <scope>NUCLEOTIDE SEQUENCE [LARGE SCALE GENOMIC DNA]</scope>
    <source>
        <tissue evidence="3">Leaves</tissue>
    </source>
</reference>
<feature type="region of interest" description="Disordered" evidence="2">
    <location>
        <begin position="209"/>
        <end position="241"/>
    </location>
</feature>
<keyword evidence="4" id="KW-1185">Reference proteome</keyword>
<evidence type="ECO:0000256" key="1">
    <source>
        <dbReference type="SAM" id="Coils"/>
    </source>
</evidence>
<evidence type="ECO:0000313" key="4">
    <source>
        <dbReference type="Proteomes" id="UP001341840"/>
    </source>
</evidence>